<gene>
    <name evidence="1" type="ORF">E3A20_08010</name>
</gene>
<protein>
    <submittedName>
        <fullName evidence="1">Uncharacterized protein</fullName>
    </submittedName>
</protein>
<dbReference type="EMBL" id="SRHE01000116">
    <property type="protein sequence ID" value="TWW10076.1"/>
    <property type="molecule type" value="Genomic_DNA"/>
</dbReference>
<comment type="caution">
    <text evidence="1">The sequence shown here is derived from an EMBL/GenBank/DDBJ whole genome shotgun (WGS) entry which is preliminary data.</text>
</comment>
<evidence type="ECO:0000313" key="1">
    <source>
        <dbReference type="EMBL" id="TWW10076.1"/>
    </source>
</evidence>
<dbReference type="AlphaFoldDB" id="A0A5C6M5S6"/>
<dbReference type="Proteomes" id="UP000321083">
    <property type="component" value="Unassembled WGS sequence"/>
</dbReference>
<name>A0A5C6M5S6_9PLAN</name>
<reference evidence="1 2" key="1">
    <citation type="submission" date="2019-08" db="EMBL/GenBank/DDBJ databases">
        <title>100 year-old enigma solved: identification of Planctomyces bekefii, the type genus and species of the phylum Planctomycetes.</title>
        <authorList>
            <person name="Svetlana D.N."/>
            <person name="Overmann J."/>
        </authorList>
    </citation>
    <scope>NUCLEOTIDE SEQUENCE [LARGE SCALE GENOMIC DNA]</scope>
    <source>
        <strain evidence="1">Phe10_nw2017</strain>
    </source>
</reference>
<accession>A0A5C6M5S6</accession>
<organism evidence="1 2">
    <name type="scientific">Planctomyces bekefii</name>
    <dbReference type="NCBI Taxonomy" id="1653850"/>
    <lineage>
        <taxon>Bacteria</taxon>
        <taxon>Pseudomonadati</taxon>
        <taxon>Planctomycetota</taxon>
        <taxon>Planctomycetia</taxon>
        <taxon>Planctomycetales</taxon>
        <taxon>Planctomycetaceae</taxon>
        <taxon>Planctomyces</taxon>
    </lineage>
</organism>
<sequence length="162" mass="18408">MAQHESEREDLIREATALLPRAEFLLPSLQEPLTVGFRETAPSFFFGQNQVYHFDGAGRLRRAFVAGFLYRSQHSGLARLERIRTETQTVLLRSDLDSEQLLTFRSNMLETLRIIQSGLTDGSLKASRSIPPDTDWITQLSTILPIIFSADPWLSDTISARR</sequence>
<evidence type="ECO:0000313" key="2">
    <source>
        <dbReference type="Proteomes" id="UP000321083"/>
    </source>
</evidence>
<reference evidence="1 2" key="2">
    <citation type="submission" date="2019-08" db="EMBL/GenBank/DDBJ databases">
        <authorList>
            <person name="Henke P."/>
        </authorList>
    </citation>
    <scope>NUCLEOTIDE SEQUENCE [LARGE SCALE GENOMIC DNA]</scope>
    <source>
        <strain evidence="1">Phe10_nw2017</strain>
    </source>
</reference>
<proteinExistence type="predicted"/>
<keyword evidence="2" id="KW-1185">Reference proteome</keyword>